<feature type="transmembrane region" description="Helical" evidence="12">
    <location>
        <begin position="20"/>
        <end position="37"/>
    </location>
</feature>
<protein>
    <recommendedName>
        <fullName evidence="14">Phosphatidate cytidylyltransferase</fullName>
    </recommendedName>
</protein>
<evidence type="ECO:0000256" key="11">
    <source>
        <dbReference type="ARBA" id="ARBA00023264"/>
    </source>
</evidence>
<keyword evidence="10" id="KW-0594">Phospholipid biosynthesis</keyword>
<evidence type="ECO:0000256" key="7">
    <source>
        <dbReference type="ARBA" id="ARBA00022989"/>
    </source>
</evidence>
<gene>
    <name evidence="13" type="ORF">METZ01_LOCUS183242</name>
</gene>
<evidence type="ECO:0000256" key="2">
    <source>
        <dbReference type="ARBA" id="ARBA00022475"/>
    </source>
</evidence>
<dbReference type="GO" id="GO:0005886">
    <property type="term" value="C:plasma membrane"/>
    <property type="evidence" value="ECO:0007669"/>
    <property type="project" value="UniProtKB-SubCell"/>
</dbReference>
<organism evidence="13">
    <name type="scientific">marine metagenome</name>
    <dbReference type="NCBI Taxonomy" id="408172"/>
    <lineage>
        <taxon>unclassified sequences</taxon>
        <taxon>metagenomes</taxon>
        <taxon>ecological metagenomes</taxon>
    </lineage>
</organism>
<evidence type="ECO:0008006" key="14">
    <source>
        <dbReference type="Google" id="ProtNLM"/>
    </source>
</evidence>
<feature type="transmembrane region" description="Helical" evidence="12">
    <location>
        <begin position="171"/>
        <end position="191"/>
    </location>
</feature>
<keyword evidence="7 12" id="KW-1133">Transmembrane helix</keyword>
<comment type="subcellular location">
    <subcellularLocation>
        <location evidence="1">Cell membrane</location>
        <topology evidence="1">Multi-pass membrane protein</topology>
    </subcellularLocation>
</comment>
<evidence type="ECO:0000256" key="9">
    <source>
        <dbReference type="ARBA" id="ARBA00023136"/>
    </source>
</evidence>
<evidence type="ECO:0000256" key="5">
    <source>
        <dbReference type="ARBA" id="ARBA00022692"/>
    </source>
</evidence>
<keyword evidence="2" id="KW-1003">Cell membrane</keyword>
<dbReference type="PANTHER" id="PTHR46382:SF1">
    <property type="entry name" value="PHOSPHATIDATE CYTIDYLYLTRANSFERASE"/>
    <property type="match status" value="1"/>
</dbReference>
<feature type="transmembrane region" description="Helical" evidence="12">
    <location>
        <begin position="75"/>
        <end position="97"/>
    </location>
</feature>
<dbReference type="AlphaFoldDB" id="A0A382CW85"/>
<proteinExistence type="predicted"/>
<evidence type="ECO:0000256" key="4">
    <source>
        <dbReference type="ARBA" id="ARBA00022679"/>
    </source>
</evidence>
<evidence type="ECO:0000256" key="10">
    <source>
        <dbReference type="ARBA" id="ARBA00023209"/>
    </source>
</evidence>
<keyword evidence="3" id="KW-0444">Lipid biosynthesis</keyword>
<keyword evidence="9 12" id="KW-0472">Membrane</keyword>
<dbReference type="EMBL" id="UINC01036432">
    <property type="protein sequence ID" value="SVB30388.1"/>
    <property type="molecule type" value="Genomic_DNA"/>
</dbReference>
<evidence type="ECO:0000256" key="1">
    <source>
        <dbReference type="ARBA" id="ARBA00004651"/>
    </source>
</evidence>
<evidence type="ECO:0000256" key="8">
    <source>
        <dbReference type="ARBA" id="ARBA00023098"/>
    </source>
</evidence>
<keyword evidence="6" id="KW-0548">Nucleotidyltransferase</keyword>
<keyword evidence="8" id="KW-0443">Lipid metabolism</keyword>
<feature type="transmembrane region" description="Helical" evidence="12">
    <location>
        <begin position="43"/>
        <end position="63"/>
    </location>
</feature>
<sequence length="236" mass="26319">MPILVIGSWEFSSLIKMRHWLAKASYVVVLMSATYYLNQSPFLLMPLLVITLLWWIINSYWIINFPRHTRYWQSYIAPRLVNGFFFFVPLVVALSALHQIDSSLVLLLLALIWAADSGAYIVGRAIGKNKLLPNVSPGKTIEGVAGGVLFSLGVMFVYVHFSFENAAFEQYFFYGVLSLVVTLASILGDLFESLHKRIAGVKDSGVLLPGHGGLFDRIDSLTASAPIFFLAYGFLT</sequence>
<keyword evidence="11" id="KW-1208">Phospholipid metabolism</keyword>
<dbReference type="PANTHER" id="PTHR46382">
    <property type="entry name" value="PHOSPHATIDATE CYTIDYLYLTRANSFERASE"/>
    <property type="match status" value="1"/>
</dbReference>
<feature type="transmembrane region" description="Helical" evidence="12">
    <location>
        <begin position="143"/>
        <end position="159"/>
    </location>
</feature>
<name>A0A382CW85_9ZZZZ</name>
<accession>A0A382CW85</accession>
<keyword evidence="5 12" id="KW-0812">Transmembrane</keyword>
<keyword evidence="4" id="KW-0808">Transferase</keyword>
<evidence type="ECO:0000256" key="12">
    <source>
        <dbReference type="SAM" id="Phobius"/>
    </source>
</evidence>
<dbReference type="GO" id="GO:0004605">
    <property type="term" value="F:phosphatidate cytidylyltransferase activity"/>
    <property type="evidence" value="ECO:0007669"/>
    <property type="project" value="TreeGrafter"/>
</dbReference>
<reference evidence="13" key="1">
    <citation type="submission" date="2018-05" db="EMBL/GenBank/DDBJ databases">
        <authorList>
            <person name="Lanie J.A."/>
            <person name="Ng W.-L."/>
            <person name="Kazmierczak K.M."/>
            <person name="Andrzejewski T.M."/>
            <person name="Davidsen T.M."/>
            <person name="Wayne K.J."/>
            <person name="Tettelin H."/>
            <person name="Glass J.I."/>
            <person name="Rusch D."/>
            <person name="Podicherti R."/>
            <person name="Tsui H.-C.T."/>
            <person name="Winkler M.E."/>
        </authorList>
    </citation>
    <scope>NUCLEOTIDE SEQUENCE</scope>
</reference>
<dbReference type="Pfam" id="PF01148">
    <property type="entry name" value="CTP_transf_1"/>
    <property type="match status" value="1"/>
</dbReference>
<feature type="transmembrane region" description="Helical" evidence="12">
    <location>
        <begin position="103"/>
        <end position="122"/>
    </location>
</feature>
<dbReference type="GO" id="GO:0016024">
    <property type="term" value="P:CDP-diacylglycerol biosynthetic process"/>
    <property type="evidence" value="ECO:0007669"/>
    <property type="project" value="TreeGrafter"/>
</dbReference>
<evidence type="ECO:0000256" key="6">
    <source>
        <dbReference type="ARBA" id="ARBA00022695"/>
    </source>
</evidence>
<evidence type="ECO:0000313" key="13">
    <source>
        <dbReference type="EMBL" id="SVB30388.1"/>
    </source>
</evidence>
<evidence type="ECO:0000256" key="3">
    <source>
        <dbReference type="ARBA" id="ARBA00022516"/>
    </source>
</evidence>